<feature type="compositionally biased region" description="Acidic residues" evidence="1">
    <location>
        <begin position="22"/>
        <end position="36"/>
    </location>
</feature>
<protein>
    <submittedName>
        <fullName evidence="2">Uncharacterized protein</fullName>
    </submittedName>
</protein>
<evidence type="ECO:0000313" key="3">
    <source>
        <dbReference type="Proteomes" id="UP001174691"/>
    </source>
</evidence>
<feature type="compositionally biased region" description="Low complexity" evidence="1">
    <location>
        <begin position="435"/>
        <end position="447"/>
    </location>
</feature>
<organism evidence="2 3">
    <name type="scientific">Coniochaeta hoffmannii</name>
    <dbReference type="NCBI Taxonomy" id="91930"/>
    <lineage>
        <taxon>Eukaryota</taxon>
        <taxon>Fungi</taxon>
        <taxon>Dikarya</taxon>
        <taxon>Ascomycota</taxon>
        <taxon>Pezizomycotina</taxon>
        <taxon>Sordariomycetes</taxon>
        <taxon>Sordariomycetidae</taxon>
        <taxon>Coniochaetales</taxon>
        <taxon>Coniochaetaceae</taxon>
        <taxon>Coniochaeta</taxon>
    </lineage>
</organism>
<keyword evidence="3" id="KW-1185">Reference proteome</keyword>
<dbReference type="AlphaFoldDB" id="A0AA38S331"/>
<feature type="region of interest" description="Disordered" evidence="1">
    <location>
        <begin position="375"/>
        <end position="465"/>
    </location>
</feature>
<feature type="region of interest" description="Disordered" evidence="1">
    <location>
        <begin position="126"/>
        <end position="151"/>
    </location>
</feature>
<feature type="region of interest" description="Disordered" evidence="1">
    <location>
        <begin position="1"/>
        <end position="90"/>
    </location>
</feature>
<feature type="compositionally biased region" description="Polar residues" evidence="1">
    <location>
        <begin position="78"/>
        <end position="90"/>
    </location>
</feature>
<evidence type="ECO:0000256" key="1">
    <source>
        <dbReference type="SAM" id="MobiDB-lite"/>
    </source>
</evidence>
<feature type="compositionally biased region" description="Polar residues" evidence="1">
    <location>
        <begin position="491"/>
        <end position="507"/>
    </location>
</feature>
<dbReference type="Proteomes" id="UP001174691">
    <property type="component" value="Unassembled WGS sequence"/>
</dbReference>
<sequence>MSSHGDDDLFGDGDSGDSLFGNDDDSLFDGPDEYQEEQTTASCSSNAESAGGPALGFLTLPSVPDPHDALSCSHDGHTSGQHTVSTQDPSGNVWGLSMPEPINVEAAVDAQVFRDQAIDTFPVASHDHGDQAGHEQQGQAVPAFPEPSTSNDGMMRDLEMLMEAEFAQDEGTSEQLGQIRALLAPIQSNGQPPDEIQMMMEYNILREQAARGTTTALGDQPADIGIPLAATEHRQAGAQTRRGIRLPRRIDFDGADMNVLAPYLTLNRGDAILLHYERLELPDKFGKLLVQELKTHLKLSPAVQHLKQRGRMEVDERRVMFLNAALRLLRNEGWGAKWFGPSSPTGKTRTLVWPADSTLIVMRFTGMLYKVADQAKYQPPGKRRQQRRQQSTESRQPFEGHSPASPIDLTADDNDTSGVMRGFIPRSSVVSTRPASSHLSTSQASTSGVEFGDQNPTSSSRRPSLALPAYRSPAFGVAVSAPPPDFYIMEDTTSLPAPSGQSTNRSGENAPPKGISLAKLAEEVAGAKQQKQKPAEMLPVKYRLTFTDQNDAQALRPPVVGVLADEIVKKGKAVGTIQSAFTRAGAAAVITIGNDGCSIEVQTQEEWDKAVRSVWQQHGDGAVVQVDIHV</sequence>
<proteinExistence type="predicted"/>
<comment type="caution">
    <text evidence="2">The sequence shown here is derived from an EMBL/GenBank/DDBJ whole genome shotgun (WGS) entry which is preliminary data.</text>
</comment>
<dbReference type="EMBL" id="JANBVN010000003">
    <property type="protein sequence ID" value="KAJ9165563.1"/>
    <property type="molecule type" value="Genomic_DNA"/>
</dbReference>
<name>A0AA38S331_9PEZI</name>
<reference evidence="2" key="1">
    <citation type="submission" date="2022-07" db="EMBL/GenBank/DDBJ databases">
        <title>Fungi with potential for degradation of polypropylene.</title>
        <authorList>
            <person name="Gostincar C."/>
        </authorList>
    </citation>
    <scope>NUCLEOTIDE SEQUENCE</scope>
    <source>
        <strain evidence="2">EXF-13287</strain>
    </source>
</reference>
<feature type="region of interest" description="Disordered" evidence="1">
    <location>
        <begin position="490"/>
        <end position="513"/>
    </location>
</feature>
<accession>A0AA38S331</accession>
<feature type="compositionally biased region" description="Polar residues" evidence="1">
    <location>
        <begin position="37"/>
        <end position="48"/>
    </location>
</feature>
<evidence type="ECO:0000313" key="2">
    <source>
        <dbReference type="EMBL" id="KAJ9165563.1"/>
    </source>
</evidence>
<gene>
    <name evidence="2" type="ORF">NKR19_g295</name>
</gene>